<comment type="caution">
    <text evidence="4">The sequence shown here is derived from an EMBL/GenBank/DDBJ whole genome shotgun (WGS) entry which is preliminary data.</text>
</comment>
<dbReference type="SUPFAM" id="SSF55781">
    <property type="entry name" value="GAF domain-like"/>
    <property type="match status" value="1"/>
</dbReference>
<dbReference type="InterPro" id="IPR029787">
    <property type="entry name" value="Nucleotide_cyclase"/>
</dbReference>
<dbReference type="PROSITE" id="PS50883">
    <property type="entry name" value="EAL"/>
    <property type="match status" value="1"/>
</dbReference>
<dbReference type="InterPro" id="IPR003018">
    <property type="entry name" value="GAF"/>
</dbReference>
<dbReference type="AlphaFoldDB" id="A0A413FLE3"/>
<dbReference type="Gene3D" id="3.20.20.450">
    <property type="entry name" value="EAL domain"/>
    <property type="match status" value="1"/>
</dbReference>
<dbReference type="Gene3D" id="3.30.70.270">
    <property type="match status" value="2"/>
</dbReference>
<dbReference type="InterPro" id="IPR043128">
    <property type="entry name" value="Rev_trsase/Diguanyl_cyclase"/>
</dbReference>
<dbReference type="InterPro" id="IPR050706">
    <property type="entry name" value="Cyclic-di-GMP_PDE-like"/>
</dbReference>
<feature type="domain" description="GGDEF" evidence="3">
    <location>
        <begin position="685"/>
        <end position="817"/>
    </location>
</feature>
<dbReference type="PROSITE" id="PS50887">
    <property type="entry name" value="GGDEF"/>
    <property type="match status" value="2"/>
</dbReference>
<evidence type="ECO:0000259" key="3">
    <source>
        <dbReference type="PROSITE" id="PS50887"/>
    </source>
</evidence>
<evidence type="ECO:0000313" key="4">
    <source>
        <dbReference type="EMBL" id="RGX33073.1"/>
    </source>
</evidence>
<dbReference type="Pfam" id="PF01590">
    <property type="entry name" value="GAF"/>
    <property type="match status" value="1"/>
</dbReference>
<dbReference type="InterPro" id="IPR035965">
    <property type="entry name" value="PAS-like_dom_sf"/>
</dbReference>
<dbReference type="InterPro" id="IPR000160">
    <property type="entry name" value="GGDEF_dom"/>
</dbReference>
<sequence length="1082" mass="124369">MILPNYRRFSALLPETLCGRGIFRFCCKSIGQLRKHVVEWTILYTAWTGNKRNVPQADRTVRLTAFVPPWEKTVDMSKIWEAFENLQEIVYVVDAKKYDLVYMNQLARSTFNCPRTEDYRGRKCYELLQGLPKPCGFCSDARGKGIYTLKEKLIEQDGRTYRLGMAVDIAGQEEAERTLYTLLENEAIVNECLRRTLADEDSGEALEQLISYLGARLECDRAYIFEELRAGRICNTYEWCAPSVSPEKASFQYATWNTVEPWLSVFERDQCVVVEDVEGLKDINPQEYNWLKAQNTKTAVVCPLFDGGKLMGFCGVDNPPRERVRHISAMLQVIRHFIVILMKRRDKVRRLRHMSFHDPLTGVLNRYAMEEMIASQTVPRPLGVVYCDISGLKTINDSQGHAQGDQMILSASQLLAEHFPAGLVYRIGGDEFLAVCFDGSRESFQEQVDRLLEQLQKNNAHLAVGAVWSEEGSTRIKELARQAENEMYHNKQQYYLSRQQPQNAPCPGPGCARTKQPDRDPETPFQAFIHNNYYDAEAFFQSVAIPEAPYYLYFGDLQNNLYYISDNMRDDFGFPSNVVYDLIEKWGAMIGDPQDRILYQQDLRQMLEHKKDIHSLRYRVTDRRGYSVWVHCRGIIRWSEDRTTPLFFSGCVSRLESNFAMDATTGFLRERAALNELVTLSARNSPALVISFGLNHFTYINESKGRTEGDRILRDIANTLEEELGTMFTFYRLDGIRFMAISRRTNGWDPGEAVAGIRRIINLVYSRERITAKRTASFGVQSFPQGGRLPQEILENAITLINVAKLNLDLEYSEFSSDLIARQRERSNMALVLSESVEKGCEGFRVVVQPIVSRDSGEIIGGETLLRWRYMDQDVSPAVFIPLLEETQMIKVVGKWVFEQAVRICSRVIPCQPDFLLSFNVSYLQVLDDTFLPFMQQTLKESGLPGRHLMLELTETHFDEMPKRLHEFVNQCHEMGIKFALDDFGNGFSSLQMLFKYPVNVIKLDRTLMNQITHSPENLDFIMSIVYACHRSGKRVCVEGVETEDELAAVRQTDCDMIQGFYFYRPIEAGEFYRCIGADRPV</sequence>
<name>A0A413FLE3_9FIRM</name>
<feature type="region of interest" description="Disordered" evidence="1">
    <location>
        <begin position="499"/>
        <end position="519"/>
    </location>
</feature>
<dbReference type="NCBIfam" id="TIGR00254">
    <property type="entry name" value="GGDEF"/>
    <property type="match status" value="1"/>
</dbReference>
<protein>
    <submittedName>
        <fullName evidence="4">EAL domain-containing protein</fullName>
    </submittedName>
</protein>
<dbReference type="CDD" id="cd01948">
    <property type="entry name" value="EAL"/>
    <property type="match status" value="1"/>
</dbReference>
<evidence type="ECO:0000259" key="2">
    <source>
        <dbReference type="PROSITE" id="PS50883"/>
    </source>
</evidence>
<organism evidence="4 5">
    <name type="scientific">Enterocloster asparagiformis</name>
    <dbReference type="NCBI Taxonomy" id="333367"/>
    <lineage>
        <taxon>Bacteria</taxon>
        <taxon>Bacillati</taxon>
        <taxon>Bacillota</taxon>
        <taxon>Clostridia</taxon>
        <taxon>Lachnospirales</taxon>
        <taxon>Lachnospiraceae</taxon>
        <taxon>Enterocloster</taxon>
    </lineage>
</organism>
<dbReference type="EMBL" id="QSBM01000001">
    <property type="protein sequence ID" value="RGX33073.1"/>
    <property type="molecule type" value="Genomic_DNA"/>
</dbReference>
<dbReference type="Pfam" id="PF00563">
    <property type="entry name" value="EAL"/>
    <property type="match status" value="1"/>
</dbReference>
<dbReference type="GO" id="GO:0071111">
    <property type="term" value="F:cyclic-guanylate-specific phosphodiesterase activity"/>
    <property type="evidence" value="ECO:0007669"/>
    <property type="project" value="InterPro"/>
</dbReference>
<dbReference type="SUPFAM" id="SSF141868">
    <property type="entry name" value="EAL domain-like"/>
    <property type="match status" value="1"/>
</dbReference>
<dbReference type="InterPro" id="IPR029016">
    <property type="entry name" value="GAF-like_dom_sf"/>
</dbReference>
<proteinExistence type="predicted"/>
<evidence type="ECO:0000313" key="5">
    <source>
        <dbReference type="Proteomes" id="UP000283880"/>
    </source>
</evidence>
<dbReference type="PANTHER" id="PTHR33121">
    <property type="entry name" value="CYCLIC DI-GMP PHOSPHODIESTERASE PDEF"/>
    <property type="match status" value="1"/>
</dbReference>
<dbReference type="InterPro" id="IPR035919">
    <property type="entry name" value="EAL_sf"/>
</dbReference>
<dbReference type="Gene3D" id="3.30.450.20">
    <property type="entry name" value="PAS domain"/>
    <property type="match status" value="1"/>
</dbReference>
<feature type="domain" description="GGDEF" evidence="3">
    <location>
        <begin position="380"/>
        <end position="499"/>
    </location>
</feature>
<dbReference type="SUPFAM" id="SSF55073">
    <property type="entry name" value="Nucleotide cyclase"/>
    <property type="match status" value="2"/>
</dbReference>
<dbReference type="SMART" id="SM00267">
    <property type="entry name" value="GGDEF"/>
    <property type="match status" value="2"/>
</dbReference>
<dbReference type="Pfam" id="PF00990">
    <property type="entry name" value="GGDEF"/>
    <property type="match status" value="2"/>
</dbReference>
<dbReference type="Gene3D" id="3.30.450.40">
    <property type="match status" value="1"/>
</dbReference>
<dbReference type="CDD" id="cd01949">
    <property type="entry name" value="GGDEF"/>
    <property type="match status" value="1"/>
</dbReference>
<dbReference type="PANTHER" id="PTHR33121:SF70">
    <property type="entry name" value="SIGNALING PROTEIN YKOW"/>
    <property type="match status" value="1"/>
</dbReference>
<dbReference type="OrthoDB" id="9805474at2"/>
<accession>A0A413FLE3</accession>
<reference evidence="4 5" key="1">
    <citation type="submission" date="2018-08" db="EMBL/GenBank/DDBJ databases">
        <title>A genome reference for cultivated species of the human gut microbiota.</title>
        <authorList>
            <person name="Zou Y."/>
            <person name="Xue W."/>
            <person name="Luo G."/>
        </authorList>
    </citation>
    <scope>NUCLEOTIDE SEQUENCE [LARGE SCALE GENOMIC DNA]</scope>
    <source>
        <strain evidence="4 5">AF04-15</strain>
    </source>
</reference>
<dbReference type="InterPro" id="IPR001633">
    <property type="entry name" value="EAL_dom"/>
</dbReference>
<feature type="domain" description="EAL" evidence="2">
    <location>
        <begin position="826"/>
        <end position="1080"/>
    </location>
</feature>
<evidence type="ECO:0000256" key="1">
    <source>
        <dbReference type="SAM" id="MobiDB-lite"/>
    </source>
</evidence>
<gene>
    <name evidence="4" type="ORF">DWV29_02375</name>
</gene>
<dbReference type="SUPFAM" id="SSF55785">
    <property type="entry name" value="PYP-like sensor domain (PAS domain)"/>
    <property type="match status" value="1"/>
</dbReference>
<dbReference type="SMART" id="SM00052">
    <property type="entry name" value="EAL"/>
    <property type="match status" value="1"/>
</dbReference>
<dbReference type="Proteomes" id="UP000283880">
    <property type="component" value="Unassembled WGS sequence"/>
</dbReference>